<evidence type="ECO:0000256" key="3">
    <source>
        <dbReference type="ARBA" id="ARBA00023163"/>
    </source>
</evidence>
<dbReference type="AlphaFoldDB" id="A0A1H4JH52"/>
<feature type="domain" description="HTH lacI-type" evidence="4">
    <location>
        <begin position="22"/>
        <end position="78"/>
    </location>
</feature>
<dbReference type="Pfam" id="PF00356">
    <property type="entry name" value="LacI"/>
    <property type="match status" value="1"/>
</dbReference>
<organism evidence="5 6">
    <name type="scientific">Arthrobacter woluwensis</name>
    <dbReference type="NCBI Taxonomy" id="156980"/>
    <lineage>
        <taxon>Bacteria</taxon>
        <taxon>Bacillati</taxon>
        <taxon>Actinomycetota</taxon>
        <taxon>Actinomycetes</taxon>
        <taxon>Micrococcales</taxon>
        <taxon>Micrococcaceae</taxon>
        <taxon>Arthrobacter</taxon>
    </lineage>
</organism>
<name>A0A1H4JH52_9MICC</name>
<accession>A0A1H4JH52</accession>
<dbReference type="PANTHER" id="PTHR30146:SF155">
    <property type="entry name" value="ALANINE RACEMASE"/>
    <property type="match status" value="1"/>
</dbReference>
<sequence length="355" mass="36188">MDRMDDDAANPLPGPRAGAGRVTAAMVAREAGVSTATVSLVVSGKAQGRISAANREKVQAAVERLGYVVDTAGSTLSKGFSPVVVLVATDIANPFYAELISEARAALGDRYELLLSVGGPRRQIDAASIRKLLSLRPAGFLIDAPNAELVAALPSGTRAVLLDAPGLQGGLPSVNLDVADGAAQLALHLADQGHRRVGYLDSTIDAATFRVRRDAFRDTAAELGIEVLDGAASLTDIDAAAETFTEAWPGWDAAGVTAVVGCTDTHAYGVLGAAAEAGVAVPGRLAVAGFDDLPYSRHTSPPLTSVSLPSGELGSAAGRTLRALIEGGSPVTEHVEVPSRLVARASTAAVQGATD</sequence>
<evidence type="ECO:0000313" key="6">
    <source>
        <dbReference type="Proteomes" id="UP000182652"/>
    </source>
</evidence>
<evidence type="ECO:0000256" key="1">
    <source>
        <dbReference type="ARBA" id="ARBA00023015"/>
    </source>
</evidence>
<protein>
    <submittedName>
        <fullName evidence="5">Transcriptional regulator, LacI family</fullName>
    </submittedName>
</protein>
<evidence type="ECO:0000259" key="4">
    <source>
        <dbReference type="PROSITE" id="PS50932"/>
    </source>
</evidence>
<dbReference type="CDD" id="cd01392">
    <property type="entry name" value="HTH_LacI"/>
    <property type="match status" value="1"/>
</dbReference>
<evidence type="ECO:0000313" key="5">
    <source>
        <dbReference type="EMBL" id="SEB45613.1"/>
    </source>
</evidence>
<dbReference type="GO" id="GO:0000976">
    <property type="term" value="F:transcription cis-regulatory region binding"/>
    <property type="evidence" value="ECO:0007669"/>
    <property type="project" value="TreeGrafter"/>
</dbReference>
<dbReference type="Gene3D" id="3.40.50.2300">
    <property type="match status" value="2"/>
</dbReference>
<dbReference type="CDD" id="cd06267">
    <property type="entry name" value="PBP1_LacI_sugar_binding-like"/>
    <property type="match status" value="1"/>
</dbReference>
<dbReference type="GO" id="GO:0003700">
    <property type="term" value="F:DNA-binding transcription factor activity"/>
    <property type="evidence" value="ECO:0007669"/>
    <property type="project" value="TreeGrafter"/>
</dbReference>
<keyword evidence="3" id="KW-0804">Transcription</keyword>
<dbReference type="Gene3D" id="1.10.260.40">
    <property type="entry name" value="lambda repressor-like DNA-binding domains"/>
    <property type="match status" value="1"/>
</dbReference>
<dbReference type="SMART" id="SM00354">
    <property type="entry name" value="HTH_LACI"/>
    <property type="match status" value="1"/>
</dbReference>
<dbReference type="InterPro" id="IPR010982">
    <property type="entry name" value="Lambda_DNA-bd_dom_sf"/>
</dbReference>
<keyword evidence="6" id="KW-1185">Reference proteome</keyword>
<dbReference type="InterPro" id="IPR046335">
    <property type="entry name" value="LacI/GalR-like_sensor"/>
</dbReference>
<dbReference type="Proteomes" id="UP000182652">
    <property type="component" value="Unassembled WGS sequence"/>
</dbReference>
<reference evidence="5 6" key="1">
    <citation type="submission" date="2016-10" db="EMBL/GenBank/DDBJ databases">
        <authorList>
            <person name="de Groot N.N."/>
        </authorList>
    </citation>
    <scope>NUCLEOTIDE SEQUENCE [LARGE SCALE GENOMIC DNA]</scope>
    <source>
        <strain evidence="5 6">DSM 10495</strain>
    </source>
</reference>
<dbReference type="InterPro" id="IPR000843">
    <property type="entry name" value="HTH_LacI"/>
</dbReference>
<keyword evidence="2" id="KW-0238">DNA-binding</keyword>
<dbReference type="SUPFAM" id="SSF47413">
    <property type="entry name" value="lambda repressor-like DNA-binding domains"/>
    <property type="match status" value="1"/>
</dbReference>
<dbReference type="EMBL" id="FNSN01000003">
    <property type="protein sequence ID" value="SEB45613.1"/>
    <property type="molecule type" value="Genomic_DNA"/>
</dbReference>
<dbReference type="STRING" id="156980.SAMN04489745_0180"/>
<dbReference type="PROSITE" id="PS50932">
    <property type="entry name" value="HTH_LACI_2"/>
    <property type="match status" value="1"/>
</dbReference>
<keyword evidence="1" id="KW-0805">Transcription regulation</keyword>
<proteinExistence type="predicted"/>
<gene>
    <name evidence="5" type="ORF">SAMN04489745_0180</name>
</gene>
<evidence type="ECO:0000256" key="2">
    <source>
        <dbReference type="ARBA" id="ARBA00023125"/>
    </source>
</evidence>
<dbReference type="InterPro" id="IPR028082">
    <property type="entry name" value="Peripla_BP_I"/>
</dbReference>
<dbReference type="Pfam" id="PF13377">
    <property type="entry name" value="Peripla_BP_3"/>
    <property type="match status" value="1"/>
</dbReference>
<dbReference type="PANTHER" id="PTHR30146">
    <property type="entry name" value="LACI-RELATED TRANSCRIPTIONAL REPRESSOR"/>
    <property type="match status" value="1"/>
</dbReference>
<dbReference type="SUPFAM" id="SSF53822">
    <property type="entry name" value="Periplasmic binding protein-like I"/>
    <property type="match status" value="1"/>
</dbReference>